<dbReference type="InterPro" id="IPR028889">
    <property type="entry name" value="USP"/>
</dbReference>
<keyword evidence="2" id="KW-0378">Hydrolase</keyword>
<dbReference type="InterPro" id="IPR013083">
    <property type="entry name" value="Znf_RING/FYVE/PHD"/>
</dbReference>
<comment type="caution">
    <text evidence="2">The sequence shown here is derived from an EMBL/GenBank/DDBJ whole genome shotgun (WGS) entry which is preliminary data.</text>
</comment>
<dbReference type="InterPro" id="IPR038765">
    <property type="entry name" value="Papain-like_cys_pep_sf"/>
</dbReference>
<dbReference type="PROSITE" id="PS00973">
    <property type="entry name" value="USP_2"/>
    <property type="match status" value="1"/>
</dbReference>
<dbReference type="PROSITE" id="PS50235">
    <property type="entry name" value="USP_3"/>
    <property type="match status" value="1"/>
</dbReference>
<keyword evidence="3" id="KW-1185">Reference proteome</keyword>
<dbReference type="GO" id="GO:0005634">
    <property type="term" value="C:nucleus"/>
    <property type="evidence" value="ECO:0007669"/>
    <property type="project" value="TreeGrafter"/>
</dbReference>
<dbReference type="PANTHER" id="PTHR24006">
    <property type="entry name" value="UBIQUITIN CARBOXYL-TERMINAL HYDROLASE"/>
    <property type="match status" value="1"/>
</dbReference>
<protein>
    <submittedName>
        <fullName evidence="2">Ubiquitin carboxyl-terminal hydrolase 23</fullName>
    </submittedName>
</protein>
<evidence type="ECO:0000313" key="3">
    <source>
        <dbReference type="Proteomes" id="UP000740883"/>
    </source>
</evidence>
<dbReference type="Pfam" id="PF00443">
    <property type="entry name" value="UCH"/>
    <property type="match status" value="1"/>
</dbReference>
<proteinExistence type="predicted"/>
<evidence type="ECO:0000259" key="1">
    <source>
        <dbReference type="PROSITE" id="PS50235"/>
    </source>
</evidence>
<dbReference type="GO" id="GO:0004843">
    <property type="term" value="F:cysteine-type deubiquitinase activity"/>
    <property type="evidence" value="ECO:0007669"/>
    <property type="project" value="InterPro"/>
</dbReference>
<dbReference type="AlphaFoldDB" id="A0A9P6H1Y2"/>
<dbReference type="GO" id="GO:0005829">
    <property type="term" value="C:cytosol"/>
    <property type="evidence" value="ECO:0007669"/>
    <property type="project" value="TreeGrafter"/>
</dbReference>
<dbReference type="SUPFAM" id="SSF57850">
    <property type="entry name" value="RING/U-box"/>
    <property type="match status" value="1"/>
</dbReference>
<dbReference type="Gene3D" id="3.90.70.10">
    <property type="entry name" value="Cysteine proteinases"/>
    <property type="match status" value="1"/>
</dbReference>
<accession>A0A9P6H1Y2</accession>
<dbReference type="Proteomes" id="UP000740883">
    <property type="component" value="Unassembled WGS sequence"/>
</dbReference>
<dbReference type="SUPFAM" id="SSF54001">
    <property type="entry name" value="Cysteine proteinases"/>
    <property type="match status" value="1"/>
</dbReference>
<dbReference type="GO" id="GO:0016579">
    <property type="term" value="P:protein deubiquitination"/>
    <property type="evidence" value="ECO:0007669"/>
    <property type="project" value="InterPro"/>
</dbReference>
<dbReference type="InterPro" id="IPR018200">
    <property type="entry name" value="USP_CS"/>
</dbReference>
<sequence>MPECLHSLCNKKTREKIYLCGKKIDLEKISCGKCASKKDLVVCLVCMNVYCKNEMHLKRRRHVVFYDISNQAMVCTYCETETPVMFKREKDNKEGNDVLMIRYKELPKTHCRIIKPNVLRGFQNLGNTCYINALFHILLNIQKFKRGIIKENHPIKNCGSCIICNIKKLIKSLDSDKELTLKELINCIMNDNVEYRNDDQHDIHTFYLNIMEMIQKHSFVGSFVQKIFCGRMRSTLQCLKCKFKRHIVESFCSISLNHTKNLKESLEEYFLDEHMQDKLNCQNCADDTVFSKSLEVEDSPQILVIHIKRFKFITTVTKINNRIEIQEQIEMVNVKYNLVGFVQHRGSIEHGHYVSYMLLDREWYEFDDNSVRKMMYKNVPFQDSYLLFFQKNK</sequence>
<dbReference type="InterPro" id="IPR001394">
    <property type="entry name" value="Peptidase_C19_UCH"/>
</dbReference>
<gene>
    <name evidence="2" type="primary">UBP23</name>
    <name evidence="2" type="ORF">NGRA_1026</name>
</gene>
<reference evidence="2 3" key="1">
    <citation type="journal article" date="2020" name="Genome Biol. Evol.">
        <title>Comparative genomics of strictly vertically transmitted, feminizing microsporidia endosymbionts of amphipod crustaceans.</title>
        <authorList>
            <person name="Cormier A."/>
            <person name="Chebbi M.A."/>
            <person name="Giraud I."/>
            <person name="Wattier R."/>
            <person name="Teixeira M."/>
            <person name="Gilbert C."/>
            <person name="Rigaud T."/>
            <person name="Cordaux R."/>
        </authorList>
    </citation>
    <scope>NUCLEOTIDE SEQUENCE [LARGE SCALE GENOMIC DNA]</scope>
    <source>
        <strain evidence="2 3">Ou3-Ou53</strain>
    </source>
</reference>
<dbReference type="OrthoDB" id="289038at2759"/>
<evidence type="ECO:0000313" key="2">
    <source>
        <dbReference type="EMBL" id="KAF9763796.1"/>
    </source>
</evidence>
<dbReference type="InterPro" id="IPR050164">
    <property type="entry name" value="Peptidase_C19"/>
</dbReference>
<dbReference type="Gene3D" id="3.30.40.10">
    <property type="entry name" value="Zinc/RING finger domain, C3HC4 (zinc finger)"/>
    <property type="match status" value="1"/>
</dbReference>
<organism evidence="2 3">
    <name type="scientific">Nosema granulosis</name>
    <dbReference type="NCBI Taxonomy" id="83296"/>
    <lineage>
        <taxon>Eukaryota</taxon>
        <taxon>Fungi</taxon>
        <taxon>Fungi incertae sedis</taxon>
        <taxon>Microsporidia</taxon>
        <taxon>Nosematidae</taxon>
        <taxon>Nosema</taxon>
    </lineage>
</organism>
<name>A0A9P6H1Y2_9MICR</name>
<feature type="domain" description="USP" evidence="1">
    <location>
        <begin position="120"/>
        <end position="392"/>
    </location>
</feature>
<dbReference type="EMBL" id="SBJO01000053">
    <property type="protein sequence ID" value="KAF9763796.1"/>
    <property type="molecule type" value="Genomic_DNA"/>
</dbReference>